<name>A0A7J8TM12_9ROSI</name>
<evidence type="ECO:0000259" key="5">
    <source>
        <dbReference type="PROSITE" id="PS50846"/>
    </source>
</evidence>
<dbReference type="PRINTS" id="PR00942">
    <property type="entry name" value="CUATPASEI"/>
</dbReference>
<evidence type="ECO:0000256" key="2">
    <source>
        <dbReference type="ARBA" id="ARBA00022723"/>
    </source>
</evidence>
<evidence type="ECO:0000256" key="4">
    <source>
        <dbReference type="SAM" id="Phobius"/>
    </source>
</evidence>
<dbReference type="InterPro" id="IPR006122">
    <property type="entry name" value="HMA_Cu_ion-bd"/>
</dbReference>
<dbReference type="PROSITE" id="PS01047">
    <property type="entry name" value="HMA_1"/>
    <property type="match status" value="1"/>
</dbReference>
<protein>
    <recommendedName>
        <fullName evidence="5">HMA domain-containing protein</fullName>
    </recommendedName>
</protein>
<evidence type="ECO:0000256" key="3">
    <source>
        <dbReference type="ARBA" id="ARBA00023008"/>
    </source>
</evidence>
<dbReference type="OrthoDB" id="421110at2759"/>
<evidence type="ECO:0000313" key="6">
    <source>
        <dbReference type="EMBL" id="MBA0639183.1"/>
    </source>
</evidence>
<dbReference type="FunFam" id="3.30.70.100:FF:000001">
    <property type="entry name" value="ATPase copper transporting beta"/>
    <property type="match status" value="1"/>
</dbReference>
<dbReference type="CDD" id="cd00371">
    <property type="entry name" value="HMA"/>
    <property type="match status" value="2"/>
</dbReference>
<accession>A0A7J8TM12</accession>
<feature type="transmembrane region" description="Helical" evidence="4">
    <location>
        <begin position="244"/>
        <end position="266"/>
    </location>
</feature>
<comment type="similarity">
    <text evidence="1">Belongs to the cation transport ATPase (P-type) (TC 3.A.3) family. Type IB subfamily.</text>
</comment>
<evidence type="ECO:0000313" key="7">
    <source>
        <dbReference type="Proteomes" id="UP000593573"/>
    </source>
</evidence>
<keyword evidence="4" id="KW-0472">Membrane</keyword>
<dbReference type="FunFam" id="3.30.70.100:FF:000033">
    <property type="entry name" value="Copper-transporting ATPase HMA5"/>
    <property type="match status" value="1"/>
</dbReference>
<dbReference type="EMBL" id="JABFAB010000001">
    <property type="protein sequence ID" value="MBA0639183.1"/>
    <property type="molecule type" value="Genomic_DNA"/>
</dbReference>
<dbReference type="AlphaFoldDB" id="A0A7J8TM12"/>
<keyword evidence="3" id="KW-0186">Copper</keyword>
<sequence length="354" mass="38592">MPKKKLSRYALMIPTTWRKVTVTGMTCTACSNSVETTLKNINGVLRASVALLQNLADVVFYPTLVKDEDIKNTIEDVGFEAEILPKPNNVGTKPRGVLVGQFTIGGMTYATCVNSVESILRDLSSVRRVVVALATLLGEVEYDPTVISKDDIVNTIKDVGFEAALVQSSEHDKIILGVAGVFNELDVQLIEGILSSLKEVRQFRFDRSSGELEVLFDPEVFVIGKRFYVAADRALRNGSTNMDVLVALGTSASYFYSVGALLYGVITGFWSPTYFETSSMLITFVLLGKYLECLEKGKTSDAIKKLVELAPATALLVVKDNSGNIIGENEVDALLIQPGDILKVLSGAKYHNML</sequence>
<dbReference type="Pfam" id="PF00403">
    <property type="entry name" value="HMA"/>
    <property type="match status" value="2"/>
</dbReference>
<dbReference type="PANTHER" id="PTHR46594">
    <property type="entry name" value="P-TYPE CATION-TRANSPORTING ATPASE"/>
    <property type="match status" value="1"/>
</dbReference>
<dbReference type="Gene3D" id="2.70.150.10">
    <property type="entry name" value="Calcium-transporting ATPase, cytoplasmic transduction domain A"/>
    <property type="match status" value="1"/>
</dbReference>
<keyword evidence="4" id="KW-0812">Transmembrane</keyword>
<gene>
    <name evidence="6" type="ORF">Goklo_022232</name>
</gene>
<dbReference type="InterPro" id="IPR017969">
    <property type="entry name" value="Heavy-metal-associated_CS"/>
</dbReference>
<keyword evidence="4" id="KW-1133">Transmembrane helix</keyword>
<dbReference type="NCBIfam" id="TIGR00003">
    <property type="entry name" value="copper ion binding protein"/>
    <property type="match status" value="1"/>
</dbReference>
<dbReference type="PANTHER" id="PTHR46594:SF6">
    <property type="entry name" value="COPPER-TRANSPORTING ATPASE RAN1"/>
    <property type="match status" value="1"/>
</dbReference>
<dbReference type="InterPro" id="IPR006121">
    <property type="entry name" value="HMA_dom"/>
</dbReference>
<dbReference type="Gene3D" id="3.30.70.100">
    <property type="match status" value="2"/>
</dbReference>
<dbReference type="SUPFAM" id="SSF55008">
    <property type="entry name" value="HMA, heavy metal-associated domain"/>
    <property type="match status" value="2"/>
</dbReference>
<comment type="caution">
    <text evidence="6">The sequence shown here is derived from an EMBL/GenBank/DDBJ whole genome shotgun (WGS) entry which is preliminary data.</text>
</comment>
<dbReference type="GO" id="GO:0005507">
    <property type="term" value="F:copper ion binding"/>
    <property type="evidence" value="ECO:0007669"/>
    <property type="project" value="InterPro"/>
</dbReference>
<dbReference type="Proteomes" id="UP000593573">
    <property type="component" value="Unassembled WGS sequence"/>
</dbReference>
<reference evidence="6 7" key="1">
    <citation type="journal article" date="2019" name="Genome Biol. Evol.">
        <title>Insights into the evolution of the New World diploid cottons (Gossypium, subgenus Houzingenia) based on genome sequencing.</title>
        <authorList>
            <person name="Grover C.E."/>
            <person name="Arick M.A. 2nd"/>
            <person name="Thrash A."/>
            <person name="Conover J.L."/>
            <person name="Sanders W.S."/>
            <person name="Peterson D.G."/>
            <person name="Frelichowski J.E."/>
            <person name="Scheffler J.A."/>
            <person name="Scheffler B.E."/>
            <person name="Wendel J.F."/>
        </authorList>
    </citation>
    <scope>NUCLEOTIDE SEQUENCE [LARGE SCALE GENOMIC DNA]</scope>
    <source>
        <strain evidence="6">57</strain>
        <tissue evidence="6">Leaf</tissue>
    </source>
</reference>
<keyword evidence="7" id="KW-1185">Reference proteome</keyword>
<proteinExistence type="inferred from homology"/>
<organism evidence="6 7">
    <name type="scientific">Gossypium klotzschianum</name>
    <dbReference type="NCBI Taxonomy" id="34286"/>
    <lineage>
        <taxon>Eukaryota</taxon>
        <taxon>Viridiplantae</taxon>
        <taxon>Streptophyta</taxon>
        <taxon>Embryophyta</taxon>
        <taxon>Tracheophyta</taxon>
        <taxon>Spermatophyta</taxon>
        <taxon>Magnoliopsida</taxon>
        <taxon>eudicotyledons</taxon>
        <taxon>Gunneridae</taxon>
        <taxon>Pentapetalae</taxon>
        <taxon>rosids</taxon>
        <taxon>malvids</taxon>
        <taxon>Malvales</taxon>
        <taxon>Malvaceae</taxon>
        <taxon>Malvoideae</taxon>
        <taxon>Gossypium</taxon>
    </lineage>
</organism>
<keyword evidence="2" id="KW-0479">Metal-binding</keyword>
<feature type="domain" description="HMA" evidence="5">
    <location>
        <begin position="98"/>
        <end position="164"/>
    </location>
</feature>
<evidence type="ECO:0000256" key="1">
    <source>
        <dbReference type="ARBA" id="ARBA00006024"/>
    </source>
</evidence>
<dbReference type="InterPro" id="IPR036163">
    <property type="entry name" value="HMA_dom_sf"/>
</dbReference>
<dbReference type="PROSITE" id="PS50846">
    <property type="entry name" value="HMA_2"/>
    <property type="match status" value="2"/>
</dbReference>
<feature type="domain" description="HMA" evidence="5">
    <location>
        <begin position="16"/>
        <end position="82"/>
    </location>
</feature>